<protein>
    <submittedName>
        <fullName evidence="1">Uncharacterized protein</fullName>
    </submittedName>
</protein>
<reference evidence="1" key="1">
    <citation type="submission" date="2018-11" db="EMBL/GenBank/DDBJ databases">
        <authorList>
            <consortium name="Genoscope - CEA"/>
            <person name="William W."/>
        </authorList>
    </citation>
    <scope>NUCLEOTIDE SEQUENCE</scope>
</reference>
<gene>
    <name evidence="1" type="ORF">BOLC5T31128H</name>
</gene>
<name>A0A3P6F7B2_BRAOL</name>
<sequence length="90" mass="10250">MAKIALRADVCRKVVSWKCKGSYERPWVRSMNGSYQYRRYVIRIDRGILVHEEPCGVQGPIDLEPAASRGGENIAEDFPKVLGLWGWLAE</sequence>
<dbReference type="AlphaFoldDB" id="A0A3P6F7B2"/>
<dbReference type="EMBL" id="LR031877">
    <property type="protein sequence ID" value="VDD43581.1"/>
    <property type="molecule type" value="Genomic_DNA"/>
</dbReference>
<evidence type="ECO:0000313" key="1">
    <source>
        <dbReference type="EMBL" id="VDD43581.1"/>
    </source>
</evidence>
<accession>A0A3P6F7B2</accession>
<proteinExistence type="predicted"/>
<organism evidence="1">
    <name type="scientific">Brassica oleracea</name>
    <name type="common">Wild cabbage</name>
    <dbReference type="NCBI Taxonomy" id="3712"/>
    <lineage>
        <taxon>Eukaryota</taxon>
        <taxon>Viridiplantae</taxon>
        <taxon>Streptophyta</taxon>
        <taxon>Embryophyta</taxon>
        <taxon>Tracheophyta</taxon>
        <taxon>Spermatophyta</taxon>
        <taxon>Magnoliopsida</taxon>
        <taxon>eudicotyledons</taxon>
        <taxon>Gunneridae</taxon>
        <taxon>Pentapetalae</taxon>
        <taxon>rosids</taxon>
        <taxon>malvids</taxon>
        <taxon>Brassicales</taxon>
        <taxon>Brassicaceae</taxon>
        <taxon>Brassiceae</taxon>
        <taxon>Brassica</taxon>
    </lineage>
</organism>